<evidence type="ECO:0000313" key="9">
    <source>
        <dbReference type="EMBL" id="KKF36281.1"/>
    </source>
</evidence>
<keyword evidence="5" id="KW-0143">Chaperone</keyword>
<keyword evidence="3" id="KW-0732">Signal</keyword>
<evidence type="ECO:0000259" key="6">
    <source>
        <dbReference type="Pfam" id="PF00345"/>
    </source>
</evidence>
<reference evidence="8 11" key="2">
    <citation type="submission" date="2016-01" db="EMBL/GenBank/DDBJ databases">
        <authorList>
            <person name="Oliw E.H."/>
        </authorList>
    </citation>
    <scope>NUCLEOTIDE SEQUENCE [LARGE SCALE GENOMIC DNA]</scope>
    <source>
        <strain evidence="8 11">MDcuke</strain>
    </source>
</reference>
<dbReference type="PRINTS" id="PR00969">
    <property type="entry name" value="CHAPERONPILI"/>
</dbReference>
<evidence type="ECO:0000256" key="2">
    <source>
        <dbReference type="ARBA" id="ARBA00007399"/>
    </source>
</evidence>
<dbReference type="PANTHER" id="PTHR30251">
    <property type="entry name" value="PILUS ASSEMBLY CHAPERONE"/>
    <property type="match status" value="1"/>
</dbReference>
<evidence type="ECO:0000256" key="4">
    <source>
        <dbReference type="ARBA" id="ARBA00022764"/>
    </source>
</evidence>
<dbReference type="PATRIC" id="fig|65700.7.peg.3493"/>
<dbReference type="RefSeq" id="WP_040465533.1">
    <property type="nucleotide sequence ID" value="NZ_CP013970.1"/>
</dbReference>
<dbReference type="AlphaFoldDB" id="A0A0M2KH51"/>
<evidence type="ECO:0000313" key="10">
    <source>
        <dbReference type="Proteomes" id="UP000033924"/>
    </source>
</evidence>
<dbReference type="PANTHER" id="PTHR30251:SF2">
    <property type="entry name" value="FIMBRIAL CHAPERONE YADV-RELATED"/>
    <property type="match status" value="1"/>
</dbReference>
<dbReference type="InterPro" id="IPR016147">
    <property type="entry name" value="Pili_assmbl_chaperone_N"/>
</dbReference>
<organism evidence="9 10">
    <name type="scientific">Erwinia tracheiphila</name>
    <dbReference type="NCBI Taxonomy" id="65700"/>
    <lineage>
        <taxon>Bacteria</taxon>
        <taxon>Pseudomonadati</taxon>
        <taxon>Pseudomonadota</taxon>
        <taxon>Gammaproteobacteria</taxon>
        <taxon>Enterobacterales</taxon>
        <taxon>Erwiniaceae</taxon>
        <taxon>Erwinia</taxon>
    </lineage>
</organism>
<name>A0A0M2KH51_9GAMM</name>
<protein>
    <submittedName>
        <fullName evidence="8">Molecular chaperone</fullName>
    </submittedName>
</protein>
<keyword evidence="4" id="KW-0574">Periplasm</keyword>
<dbReference type="Pfam" id="PF00345">
    <property type="entry name" value="PapD_N"/>
    <property type="match status" value="1"/>
</dbReference>
<dbReference type="InterPro" id="IPR036316">
    <property type="entry name" value="Pili_assmbl_chap_C_dom_sf"/>
</dbReference>
<dbReference type="GO" id="GO:0030288">
    <property type="term" value="C:outer membrane-bounded periplasmic space"/>
    <property type="evidence" value="ECO:0007669"/>
    <property type="project" value="InterPro"/>
</dbReference>
<evidence type="ECO:0000256" key="5">
    <source>
        <dbReference type="ARBA" id="ARBA00023186"/>
    </source>
</evidence>
<feature type="domain" description="Pili assembly chaperone N-terminal" evidence="6">
    <location>
        <begin position="21"/>
        <end position="145"/>
    </location>
</feature>
<evidence type="ECO:0000259" key="7">
    <source>
        <dbReference type="Pfam" id="PF02753"/>
    </source>
</evidence>
<dbReference type="Proteomes" id="UP000033924">
    <property type="component" value="Unassembled WGS sequence"/>
</dbReference>
<dbReference type="Gene3D" id="2.60.40.10">
    <property type="entry name" value="Immunoglobulins"/>
    <property type="match status" value="2"/>
</dbReference>
<dbReference type="EMBL" id="CP013970">
    <property type="protein sequence ID" value="AXF77408.1"/>
    <property type="molecule type" value="Genomic_DNA"/>
</dbReference>
<evidence type="ECO:0000256" key="1">
    <source>
        <dbReference type="ARBA" id="ARBA00004418"/>
    </source>
</evidence>
<keyword evidence="10" id="KW-1185">Reference proteome</keyword>
<dbReference type="Proteomes" id="UP000264980">
    <property type="component" value="Chromosome"/>
</dbReference>
<dbReference type="InterPro" id="IPR050643">
    <property type="entry name" value="Periplasmic_pilus_chap"/>
</dbReference>
<dbReference type="EMBL" id="JXNU01000003">
    <property type="protein sequence ID" value="KKF36281.1"/>
    <property type="molecule type" value="Genomic_DNA"/>
</dbReference>
<feature type="domain" description="Pili assembly chaperone C-terminal" evidence="7">
    <location>
        <begin position="171"/>
        <end position="232"/>
    </location>
</feature>
<evidence type="ECO:0000313" key="8">
    <source>
        <dbReference type="EMBL" id="AXF77408.1"/>
    </source>
</evidence>
<reference evidence="9 10" key="1">
    <citation type="submission" date="2015-01" db="EMBL/GenBank/DDBJ databases">
        <title>Erwinia tracheiphila.</title>
        <authorList>
            <person name="Shapiro L.R."/>
        </authorList>
    </citation>
    <scope>NUCLEOTIDE SEQUENCE [LARGE SCALE GENOMIC DNA]</scope>
    <source>
        <strain evidence="9 10">BuffGH</strain>
    </source>
</reference>
<proteinExistence type="inferred from homology"/>
<evidence type="ECO:0000256" key="3">
    <source>
        <dbReference type="ARBA" id="ARBA00022729"/>
    </source>
</evidence>
<gene>
    <name evidence="8" type="ORF">AV903_17375</name>
    <name evidence="9" type="ORF">SY86_13890</name>
</gene>
<comment type="similarity">
    <text evidence="2">Belongs to the periplasmic pilus chaperone family.</text>
</comment>
<accession>A0A0M2KH51</accession>
<dbReference type="SUPFAM" id="SSF49354">
    <property type="entry name" value="PapD-like"/>
    <property type="match status" value="1"/>
</dbReference>
<comment type="subcellular location">
    <subcellularLocation>
        <location evidence="1">Periplasm</location>
    </subcellularLocation>
</comment>
<sequence length="239" mass="26990">MLRIIMLMLIMFYPVSSFSAVKIMTTRVVLNEKDNEQSFVIKNTGDSPSLLQLWLAEKEDESIEIKGDVPFTLSPPVSRINAQKSKVFRIISLENVSTSLPKDRESVFWINVLDAPSIKEGSEGSNKLNVAFRTRIKLFYRPVSLKGSPEESATRLNWTEKRSGNDYIYTVTNNEPYSVSFANFALLSGEKEVSELPGGMVGPYSTKTFSFKNVSTNNVKMKYQYITDLGAFVTAYYPK</sequence>
<dbReference type="InterPro" id="IPR008962">
    <property type="entry name" value="PapD-like_sf"/>
</dbReference>
<dbReference type="InterPro" id="IPR001829">
    <property type="entry name" value="Pili_assmbl_chaperone_bac"/>
</dbReference>
<dbReference type="GO" id="GO:0071555">
    <property type="term" value="P:cell wall organization"/>
    <property type="evidence" value="ECO:0007669"/>
    <property type="project" value="InterPro"/>
</dbReference>
<dbReference type="InterPro" id="IPR016148">
    <property type="entry name" value="Pili_assmbl_chaperone_C"/>
</dbReference>
<dbReference type="STRING" id="65700.SY86_13890"/>
<dbReference type="SUPFAM" id="SSF49584">
    <property type="entry name" value="Periplasmic chaperone C-domain"/>
    <property type="match status" value="1"/>
</dbReference>
<dbReference type="Pfam" id="PF02753">
    <property type="entry name" value="PapD_C"/>
    <property type="match status" value="1"/>
</dbReference>
<evidence type="ECO:0000313" key="11">
    <source>
        <dbReference type="Proteomes" id="UP000264980"/>
    </source>
</evidence>
<dbReference type="InterPro" id="IPR013783">
    <property type="entry name" value="Ig-like_fold"/>
</dbReference>